<dbReference type="InterPro" id="IPR029044">
    <property type="entry name" value="Nucleotide-diphossugar_trans"/>
</dbReference>
<name>A0A4Z0QH69_9BACT</name>
<sequence length="330" mass="37029">MHYLVYLAYGRETEYRRAIFAVLSFWAHAPSPAPAARAIIFTDNPAYFRPFLAGLPVEYVPVTPDGLRAMQGPAGYIHRVKIAILDEVMQAYPGAHVLYCDSDTFFVADPAPLLRRVAAGSVFMHQPEYTFAAAVAEYAAFGQAEYPQQFLDLIARRRFSVAGTEVSFRPEQHSWNSGVLGLPAPTAPLLADVYTLTDAFYAATKWFTCEQIAFSLVLQHHQPLHACQQYVFHYWGQRQKQLLDGWLTALLSAEFAALPLLARCQAVRPLTSRWRRQAELDAIREGSLYAFHTGQTSAGVKYAVKAVLQAPFDLSFPKRVWTTLHSRARA</sequence>
<organism evidence="1 2">
    <name type="scientific">Hymenobacter metallicola</name>
    <dbReference type="NCBI Taxonomy" id="2563114"/>
    <lineage>
        <taxon>Bacteria</taxon>
        <taxon>Pseudomonadati</taxon>
        <taxon>Bacteroidota</taxon>
        <taxon>Cytophagia</taxon>
        <taxon>Cytophagales</taxon>
        <taxon>Hymenobacteraceae</taxon>
        <taxon>Hymenobacter</taxon>
    </lineage>
</organism>
<comment type="caution">
    <text evidence="1">The sequence shown here is derived from an EMBL/GenBank/DDBJ whole genome shotgun (WGS) entry which is preliminary data.</text>
</comment>
<evidence type="ECO:0000313" key="2">
    <source>
        <dbReference type="Proteomes" id="UP000298471"/>
    </source>
</evidence>
<dbReference type="Proteomes" id="UP000298471">
    <property type="component" value="Unassembled WGS sequence"/>
</dbReference>
<dbReference type="AlphaFoldDB" id="A0A4Z0QH69"/>
<dbReference type="EMBL" id="SRMB01000001">
    <property type="protein sequence ID" value="TGE28669.1"/>
    <property type="molecule type" value="Genomic_DNA"/>
</dbReference>
<reference evidence="1 2" key="1">
    <citation type="submission" date="2019-04" db="EMBL/GenBank/DDBJ databases">
        <authorList>
            <person name="Feng G."/>
            <person name="Zhang J."/>
            <person name="Zhu H."/>
        </authorList>
    </citation>
    <scope>NUCLEOTIDE SEQUENCE [LARGE SCALE GENOMIC DNA]</scope>
    <source>
        <strain evidence="1 2">9PBR-1</strain>
    </source>
</reference>
<dbReference type="RefSeq" id="WP_135392357.1">
    <property type="nucleotide sequence ID" value="NZ_SRMB01000001.1"/>
</dbReference>
<gene>
    <name evidence="1" type="ORF">E5K02_04160</name>
</gene>
<protein>
    <recommendedName>
        <fullName evidence="3">Nucleotide-diphospho-sugar transferase domain-containing protein</fullName>
    </recommendedName>
</protein>
<evidence type="ECO:0008006" key="3">
    <source>
        <dbReference type="Google" id="ProtNLM"/>
    </source>
</evidence>
<proteinExistence type="predicted"/>
<accession>A0A4Z0QH69</accession>
<dbReference type="OrthoDB" id="865313at2"/>
<dbReference type="SUPFAM" id="SSF53448">
    <property type="entry name" value="Nucleotide-diphospho-sugar transferases"/>
    <property type="match status" value="1"/>
</dbReference>
<keyword evidence="2" id="KW-1185">Reference proteome</keyword>
<evidence type="ECO:0000313" key="1">
    <source>
        <dbReference type="EMBL" id="TGE28669.1"/>
    </source>
</evidence>